<evidence type="ECO:0000313" key="3">
    <source>
        <dbReference type="EMBL" id="KAH3847847.1"/>
    </source>
</evidence>
<protein>
    <recommendedName>
        <fullName evidence="2">HAT C-terminal dimerisation domain-containing protein</fullName>
    </recommendedName>
</protein>
<dbReference type="InterPro" id="IPR008906">
    <property type="entry name" value="HATC_C_dom"/>
</dbReference>
<name>A0A9D4QYU3_DREPO</name>
<reference evidence="3" key="1">
    <citation type="journal article" date="2019" name="bioRxiv">
        <title>The Genome of the Zebra Mussel, Dreissena polymorpha: A Resource for Invasive Species Research.</title>
        <authorList>
            <person name="McCartney M.A."/>
            <person name="Auch B."/>
            <person name="Kono T."/>
            <person name="Mallez S."/>
            <person name="Zhang Y."/>
            <person name="Obille A."/>
            <person name="Becker A."/>
            <person name="Abrahante J.E."/>
            <person name="Garbe J."/>
            <person name="Badalamenti J.P."/>
            <person name="Herman A."/>
            <person name="Mangelson H."/>
            <person name="Liachko I."/>
            <person name="Sullivan S."/>
            <person name="Sone E.D."/>
            <person name="Koren S."/>
            <person name="Silverstein K.A.T."/>
            <person name="Beckman K.B."/>
            <person name="Gohl D.M."/>
        </authorList>
    </citation>
    <scope>NUCLEOTIDE SEQUENCE</scope>
    <source>
        <strain evidence="3">Duluth1</strain>
        <tissue evidence="3">Whole animal</tissue>
    </source>
</reference>
<dbReference type="EMBL" id="JAIWYP010000003">
    <property type="protein sequence ID" value="KAH3847847.1"/>
    <property type="molecule type" value="Genomic_DNA"/>
</dbReference>
<sequence length="55" mass="5996">MPVQGYDGASNMSGKPVSTATADRSFCSITRVKTYLRSTMGMERMSGLALLNIHR</sequence>
<organism evidence="3 4">
    <name type="scientific">Dreissena polymorpha</name>
    <name type="common">Zebra mussel</name>
    <name type="synonym">Mytilus polymorpha</name>
    <dbReference type="NCBI Taxonomy" id="45954"/>
    <lineage>
        <taxon>Eukaryota</taxon>
        <taxon>Metazoa</taxon>
        <taxon>Spiralia</taxon>
        <taxon>Lophotrochozoa</taxon>
        <taxon>Mollusca</taxon>
        <taxon>Bivalvia</taxon>
        <taxon>Autobranchia</taxon>
        <taxon>Heteroconchia</taxon>
        <taxon>Euheterodonta</taxon>
        <taxon>Imparidentia</taxon>
        <taxon>Neoheterodontei</taxon>
        <taxon>Myida</taxon>
        <taxon>Dreissenoidea</taxon>
        <taxon>Dreissenidae</taxon>
        <taxon>Dreissena</taxon>
    </lineage>
</organism>
<evidence type="ECO:0000313" key="4">
    <source>
        <dbReference type="Proteomes" id="UP000828390"/>
    </source>
</evidence>
<comment type="caution">
    <text evidence="3">The sequence shown here is derived from an EMBL/GenBank/DDBJ whole genome shotgun (WGS) entry which is preliminary data.</text>
</comment>
<gene>
    <name evidence="3" type="ORF">DPMN_090181</name>
</gene>
<dbReference type="Proteomes" id="UP000828390">
    <property type="component" value="Unassembled WGS sequence"/>
</dbReference>
<feature type="compositionally biased region" description="Polar residues" evidence="1">
    <location>
        <begin position="10"/>
        <end position="21"/>
    </location>
</feature>
<reference evidence="3" key="2">
    <citation type="submission" date="2020-11" db="EMBL/GenBank/DDBJ databases">
        <authorList>
            <person name="McCartney M.A."/>
            <person name="Auch B."/>
            <person name="Kono T."/>
            <person name="Mallez S."/>
            <person name="Becker A."/>
            <person name="Gohl D.M."/>
            <person name="Silverstein K.A.T."/>
            <person name="Koren S."/>
            <person name="Bechman K.B."/>
            <person name="Herman A."/>
            <person name="Abrahante J.E."/>
            <person name="Garbe J."/>
        </authorList>
    </citation>
    <scope>NUCLEOTIDE SEQUENCE</scope>
    <source>
        <strain evidence="3">Duluth1</strain>
        <tissue evidence="3">Whole animal</tissue>
    </source>
</reference>
<dbReference type="Pfam" id="PF05699">
    <property type="entry name" value="Dimer_Tnp_hAT"/>
    <property type="match status" value="1"/>
</dbReference>
<dbReference type="AlphaFoldDB" id="A0A9D4QYU3"/>
<evidence type="ECO:0000259" key="2">
    <source>
        <dbReference type="Pfam" id="PF05699"/>
    </source>
</evidence>
<dbReference type="GO" id="GO:0046983">
    <property type="term" value="F:protein dimerization activity"/>
    <property type="evidence" value="ECO:0007669"/>
    <property type="project" value="InterPro"/>
</dbReference>
<keyword evidence="4" id="KW-1185">Reference proteome</keyword>
<feature type="region of interest" description="Disordered" evidence="1">
    <location>
        <begin position="1"/>
        <end position="21"/>
    </location>
</feature>
<proteinExistence type="predicted"/>
<evidence type="ECO:0000256" key="1">
    <source>
        <dbReference type="SAM" id="MobiDB-lite"/>
    </source>
</evidence>
<accession>A0A9D4QYU3</accession>
<feature type="domain" description="HAT C-terminal dimerisation" evidence="2">
    <location>
        <begin position="16"/>
        <end position="54"/>
    </location>
</feature>